<evidence type="ECO:0000256" key="1">
    <source>
        <dbReference type="ARBA" id="ARBA00004123"/>
    </source>
</evidence>
<evidence type="ECO:0000256" key="2">
    <source>
        <dbReference type="ARBA" id="ARBA00022553"/>
    </source>
</evidence>
<evidence type="ECO:0000256" key="6">
    <source>
        <dbReference type="SAM" id="Coils"/>
    </source>
</evidence>
<keyword evidence="4" id="KW-0040">ANK repeat</keyword>
<sequence length="351" mass="40768">MPKLHLKRTPQEDADRRAHKRRKRESKCARRSPKASSIHNDSADRKWDSSDSDAEYGNPNPPQPAAGSSSDSRYKPDYDAIRAELEEARFREKMADAFADDDGLDSLEARMNDYAHVPERWRTGSGQRTGAYYDRASDDDIFNLDPRHMDDEEYAEWIRAGMYRKTHAQEYAEEQERKALRDARRAQEKALKAENARLAKLAEAERTREILKKQARRLEYARENYHLRWKTILSTPDRGQNLLSFIDIPWPVLSAYRQKGSSSNKRDRGPALTLEDFTVDAIATFLVPTLGSGNEETDRRHRKDKIRETYLRFHPDKFEGRLMNQVRETDRQDVREAIGVVVRALNTLMGD</sequence>
<gene>
    <name evidence="8" type="ORF">GGX14DRAFT_521276</name>
</gene>
<accession>A0AAD6VKQ4</accession>
<dbReference type="GO" id="GO:0043124">
    <property type="term" value="P:negative regulation of canonical NF-kappaB signal transduction"/>
    <property type="evidence" value="ECO:0007669"/>
    <property type="project" value="InterPro"/>
</dbReference>
<dbReference type="AlphaFoldDB" id="A0AAD6VKQ4"/>
<keyword evidence="6" id="KW-0175">Coiled coil</keyword>
<dbReference type="Proteomes" id="UP001219525">
    <property type="component" value="Unassembled WGS sequence"/>
</dbReference>
<evidence type="ECO:0000256" key="3">
    <source>
        <dbReference type="ARBA" id="ARBA00022737"/>
    </source>
</evidence>
<comment type="subcellular location">
    <subcellularLocation>
        <location evidence="1">Nucleus</location>
    </subcellularLocation>
</comment>
<dbReference type="EMBL" id="JARJCW010000030">
    <property type="protein sequence ID" value="KAJ7209747.1"/>
    <property type="molecule type" value="Genomic_DNA"/>
</dbReference>
<dbReference type="PANTHER" id="PTHR15263:SF1">
    <property type="entry name" value="NF-KAPPA-B INHIBITOR-LIKE PROTEIN 1"/>
    <property type="match status" value="1"/>
</dbReference>
<evidence type="ECO:0000313" key="8">
    <source>
        <dbReference type="EMBL" id="KAJ7209747.1"/>
    </source>
</evidence>
<keyword evidence="2" id="KW-0597">Phosphoprotein</keyword>
<protein>
    <submittedName>
        <fullName evidence="8">Uncharacterized protein</fullName>
    </submittedName>
</protein>
<dbReference type="PANTHER" id="PTHR15263">
    <property type="entry name" value="I-KAPPA-B-LIKE PROTEIN IKBL"/>
    <property type="match status" value="1"/>
</dbReference>
<keyword evidence="5" id="KW-0539">Nucleus</keyword>
<dbReference type="InterPro" id="IPR038753">
    <property type="entry name" value="NFKBIL1"/>
</dbReference>
<evidence type="ECO:0000256" key="5">
    <source>
        <dbReference type="ARBA" id="ARBA00023242"/>
    </source>
</evidence>
<name>A0AAD6VKQ4_9AGAR</name>
<organism evidence="8 9">
    <name type="scientific">Mycena pura</name>
    <dbReference type="NCBI Taxonomy" id="153505"/>
    <lineage>
        <taxon>Eukaryota</taxon>
        <taxon>Fungi</taxon>
        <taxon>Dikarya</taxon>
        <taxon>Basidiomycota</taxon>
        <taxon>Agaricomycotina</taxon>
        <taxon>Agaricomycetes</taxon>
        <taxon>Agaricomycetidae</taxon>
        <taxon>Agaricales</taxon>
        <taxon>Marasmiineae</taxon>
        <taxon>Mycenaceae</taxon>
        <taxon>Mycena</taxon>
    </lineage>
</organism>
<keyword evidence="3" id="KW-0677">Repeat</keyword>
<reference evidence="8" key="1">
    <citation type="submission" date="2023-03" db="EMBL/GenBank/DDBJ databases">
        <title>Massive genome expansion in bonnet fungi (Mycena s.s.) driven by repeated elements and novel gene families across ecological guilds.</title>
        <authorList>
            <consortium name="Lawrence Berkeley National Laboratory"/>
            <person name="Harder C.B."/>
            <person name="Miyauchi S."/>
            <person name="Viragh M."/>
            <person name="Kuo A."/>
            <person name="Thoen E."/>
            <person name="Andreopoulos B."/>
            <person name="Lu D."/>
            <person name="Skrede I."/>
            <person name="Drula E."/>
            <person name="Henrissat B."/>
            <person name="Morin E."/>
            <person name="Kohler A."/>
            <person name="Barry K."/>
            <person name="LaButti K."/>
            <person name="Morin E."/>
            <person name="Salamov A."/>
            <person name="Lipzen A."/>
            <person name="Mereny Z."/>
            <person name="Hegedus B."/>
            <person name="Baldrian P."/>
            <person name="Stursova M."/>
            <person name="Weitz H."/>
            <person name="Taylor A."/>
            <person name="Grigoriev I.V."/>
            <person name="Nagy L.G."/>
            <person name="Martin F."/>
            <person name="Kauserud H."/>
        </authorList>
    </citation>
    <scope>NUCLEOTIDE SEQUENCE</scope>
    <source>
        <strain evidence="8">9144</strain>
    </source>
</reference>
<comment type="caution">
    <text evidence="8">The sequence shown here is derived from an EMBL/GenBank/DDBJ whole genome shotgun (WGS) entry which is preliminary data.</text>
</comment>
<proteinExistence type="predicted"/>
<feature type="coiled-coil region" evidence="6">
    <location>
        <begin position="176"/>
        <end position="221"/>
    </location>
</feature>
<evidence type="ECO:0000256" key="7">
    <source>
        <dbReference type="SAM" id="MobiDB-lite"/>
    </source>
</evidence>
<dbReference type="GO" id="GO:0005634">
    <property type="term" value="C:nucleus"/>
    <property type="evidence" value="ECO:0007669"/>
    <property type="project" value="UniProtKB-SubCell"/>
</dbReference>
<evidence type="ECO:0000313" key="9">
    <source>
        <dbReference type="Proteomes" id="UP001219525"/>
    </source>
</evidence>
<keyword evidence="9" id="KW-1185">Reference proteome</keyword>
<feature type="compositionally biased region" description="Basic residues" evidence="7">
    <location>
        <begin position="17"/>
        <end position="33"/>
    </location>
</feature>
<feature type="region of interest" description="Disordered" evidence="7">
    <location>
        <begin position="1"/>
        <end position="80"/>
    </location>
</feature>
<evidence type="ECO:0000256" key="4">
    <source>
        <dbReference type="ARBA" id="ARBA00023043"/>
    </source>
</evidence>